<dbReference type="AlphaFoldDB" id="A0A4R3L1V8"/>
<dbReference type="InterPro" id="IPR007569">
    <property type="entry name" value="DUF559"/>
</dbReference>
<dbReference type="Proteomes" id="UP000294937">
    <property type="component" value="Unassembled WGS sequence"/>
</dbReference>
<proteinExistence type="predicted"/>
<sequence>MKSKIDNDSLKEEGWLKQMETLKLQWKSVKQGYRKTRRKYIELKRWGKQKLRIPFYPIYAICFIIEQITQGHLPVLDRHMFLMDSWLERNLYYQIRNKYKGRIIPQHPLGPYWIDLALPEYMLAIELDGYKYHSSPKQREHDQRRDTYMFRQGWTVMRFTYTDVQNRMADVLHQIESYTHQRDQVKQEMKLKVEEEKVPEFVKHHLRQIELKKAETIVPEFLKRHIK</sequence>
<feature type="domain" description="DUF559" evidence="2">
    <location>
        <begin position="86"/>
        <end position="176"/>
    </location>
</feature>
<gene>
    <name evidence="3" type="ORF">EDD58_10624</name>
</gene>
<name>A0A4R3L1V8_9BACL</name>
<evidence type="ECO:0000256" key="1">
    <source>
        <dbReference type="SAM" id="Coils"/>
    </source>
</evidence>
<dbReference type="InterPro" id="IPR047216">
    <property type="entry name" value="Endonuclease_DUF559_bact"/>
</dbReference>
<feature type="coiled-coil region" evidence="1">
    <location>
        <begin position="168"/>
        <end position="195"/>
    </location>
</feature>
<dbReference type="Gene3D" id="3.40.960.10">
    <property type="entry name" value="VSR Endonuclease"/>
    <property type="match status" value="1"/>
</dbReference>
<protein>
    <submittedName>
        <fullName evidence="3">Uncharacterized protein DUF559</fullName>
    </submittedName>
</protein>
<dbReference type="SUPFAM" id="SSF52980">
    <property type="entry name" value="Restriction endonuclease-like"/>
    <property type="match status" value="1"/>
</dbReference>
<dbReference type="EMBL" id="SMAG01000006">
    <property type="protein sequence ID" value="TCS93591.1"/>
    <property type="molecule type" value="Genomic_DNA"/>
</dbReference>
<comment type="caution">
    <text evidence="3">The sequence shown here is derived from an EMBL/GenBank/DDBJ whole genome shotgun (WGS) entry which is preliminary data.</text>
</comment>
<organism evidence="3 4">
    <name type="scientific">Hazenella coriacea</name>
    <dbReference type="NCBI Taxonomy" id="1179467"/>
    <lineage>
        <taxon>Bacteria</taxon>
        <taxon>Bacillati</taxon>
        <taxon>Bacillota</taxon>
        <taxon>Bacilli</taxon>
        <taxon>Bacillales</taxon>
        <taxon>Thermoactinomycetaceae</taxon>
        <taxon>Hazenella</taxon>
    </lineage>
</organism>
<keyword evidence="4" id="KW-1185">Reference proteome</keyword>
<dbReference type="PANTHER" id="PTHR38590:SF1">
    <property type="entry name" value="BLL0828 PROTEIN"/>
    <property type="match status" value="1"/>
</dbReference>
<dbReference type="InterPro" id="IPR011335">
    <property type="entry name" value="Restrct_endonuc-II-like"/>
</dbReference>
<reference evidence="3 4" key="1">
    <citation type="submission" date="2019-03" db="EMBL/GenBank/DDBJ databases">
        <title>Genomic Encyclopedia of Type Strains, Phase IV (KMG-IV): sequencing the most valuable type-strain genomes for metagenomic binning, comparative biology and taxonomic classification.</title>
        <authorList>
            <person name="Goeker M."/>
        </authorList>
    </citation>
    <scope>NUCLEOTIDE SEQUENCE [LARGE SCALE GENOMIC DNA]</scope>
    <source>
        <strain evidence="3 4">DSM 45707</strain>
    </source>
</reference>
<evidence type="ECO:0000259" key="2">
    <source>
        <dbReference type="Pfam" id="PF04480"/>
    </source>
</evidence>
<evidence type="ECO:0000313" key="4">
    <source>
        <dbReference type="Proteomes" id="UP000294937"/>
    </source>
</evidence>
<evidence type="ECO:0000313" key="3">
    <source>
        <dbReference type="EMBL" id="TCS93591.1"/>
    </source>
</evidence>
<keyword evidence="1" id="KW-0175">Coiled coil</keyword>
<dbReference type="Pfam" id="PF04480">
    <property type="entry name" value="DUF559"/>
    <property type="match status" value="1"/>
</dbReference>
<accession>A0A4R3L1V8</accession>
<dbReference type="PANTHER" id="PTHR38590">
    <property type="entry name" value="BLL0828 PROTEIN"/>
    <property type="match status" value="1"/>
</dbReference>